<dbReference type="SUPFAM" id="SSF103473">
    <property type="entry name" value="MFS general substrate transporter"/>
    <property type="match status" value="1"/>
</dbReference>
<evidence type="ECO:0000256" key="1">
    <source>
        <dbReference type="ARBA" id="ARBA00004651"/>
    </source>
</evidence>
<evidence type="ECO:0000259" key="5">
    <source>
        <dbReference type="PROSITE" id="PS50850"/>
    </source>
</evidence>
<dbReference type="Gene3D" id="1.20.1250.20">
    <property type="entry name" value="MFS general substrate transporter like domains"/>
    <property type="match status" value="1"/>
</dbReference>
<protein>
    <submittedName>
        <fullName evidence="6">MFS transporter</fullName>
    </submittedName>
</protein>
<evidence type="ECO:0000256" key="3">
    <source>
        <dbReference type="ARBA" id="ARBA00022989"/>
    </source>
</evidence>
<keyword evidence="4" id="KW-0472">Membrane</keyword>
<dbReference type="GO" id="GO:0022857">
    <property type="term" value="F:transmembrane transporter activity"/>
    <property type="evidence" value="ECO:0007669"/>
    <property type="project" value="InterPro"/>
</dbReference>
<dbReference type="EMBL" id="AP024412">
    <property type="protein sequence ID" value="BCR36628.1"/>
    <property type="molecule type" value="Genomic_DNA"/>
</dbReference>
<dbReference type="Pfam" id="PF07690">
    <property type="entry name" value="MFS_1"/>
    <property type="match status" value="1"/>
</dbReference>
<dbReference type="InterPro" id="IPR036259">
    <property type="entry name" value="MFS_trans_sf"/>
</dbReference>
<evidence type="ECO:0000256" key="4">
    <source>
        <dbReference type="ARBA" id="ARBA00023136"/>
    </source>
</evidence>
<dbReference type="InterPro" id="IPR011701">
    <property type="entry name" value="MFS"/>
</dbReference>
<evidence type="ECO:0000256" key="2">
    <source>
        <dbReference type="ARBA" id="ARBA00022692"/>
    </source>
</evidence>
<keyword evidence="2" id="KW-0812">Transmembrane</keyword>
<dbReference type="KEGG" id="manr:MPAN_015210"/>
<dbReference type="InterPro" id="IPR053160">
    <property type="entry name" value="MFS_DHA3_Transporter"/>
</dbReference>
<organism evidence="6 7">
    <name type="scientific">Mariniplasma anaerobium</name>
    <dbReference type="NCBI Taxonomy" id="2735436"/>
    <lineage>
        <taxon>Bacteria</taxon>
        <taxon>Bacillati</taxon>
        <taxon>Mycoplasmatota</taxon>
        <taxon>Mollicutes</taxon>
        <taxon>Acholeplasmatales</taxon>
        <taxon>Acholeplasmataceae</taxon>
        <taxon>Mariniplasma</taxon>
    </lineage>
</organism>
<keyword evidence="7" id="KW-1185">Reference proteome</keyword>
<evidence type="ECO:0000313" key="7">
    <source>
        <dbReference type="Proteomes" id="UP000620133"/>
    </source>
</evidence>
<keyword evidence="3" id="KW-1133">Transmembrane helix</keyword>
<gene>
    <name evidence="6" type="ORF">MPAN_015210</name>
</gene>
<dbReference type="PANTHER" id="PTHR23530">
    <property type="entry name" value="TRANSPORT PROTEIN-RELATED"/>
    <property type="match status" value="1"/>
</dbReference>
<dbReference type="PROSITE" id="PS50850">
    <property type="entry name" value="MFS"/>
    <property type="match status" value="1"/>
</dbReference>
<evidence type="ECO:0000313" key="6">
    <source>
        <dbReference type="EMBL" id="BCR36628.1"/>
    </source>
</evidence>
<dbReference type="GO" id="GO:0005886">
    <property type="term" value="C:plasma membrane"/>
    <property type="evidence" value="ECO:0007669"/>
    <property type="project" value="UniProtKB-SubCell"/>
</dbReference>
<accession>A0A7U9THL5</accession>
<dbReference type="Proteomes" id="UP000620133">
    <property type="component" value="Chromosome"/>
</dbReference>
<comment type="subcellular location">
    <subcellularLocation>
        <location evidence="1">Cell membrane</location>
        <topology evidence="1">Multi-pass membrane protein</topology>
    </subcellularLocation>
</comment>
<proteinExistence type="predicted"/>
<dbReference type="InterPro" id="IPR020846">
    <property type="entry name" value="MFS_dom"/>
</dbReference>
<reference evidence="6" key="1">
    <citation type="submission" date="2021-01" db="EMBL/GenBank/DDBJ databases">
        <title>Draft genome sequence of Acholeplasmataceae bacterium strain Mahy22.</title>
        <authorList>
            <person name="Watanabe M."/>
            <person name="Kojima H."/>
            <person name="Fukui M."/>
        </authorList>
    </citation>
    <scope>NUCLEOTIDE SEQUENCE</scope>
    <source>
        <strain evidence="6">Mahy22</strain>
    </source>
</reference>
<sequence>MEHLEQHKKQITKFGFYGLLKNLRFFEPYIIIYFLLADLNLFHIGLLFSIREIIIYLFEIPSGVIADRYGKKTELVICFFFYLASFLMFFFATEFYMFALAMGLYALGEAFRSGTHKSMIMAYIDRHEIKVSKTKIYGLTRSYSLIGSMIASIVSIGLILWLPEIKYLFLIAMIPYTLDLLLVLSYPNYLNDRKDVKFSYGSFLKHSLEGIKYTLTKGKVRGAILNSASYQATFKSIKDYIQPILITVSLTFVLFSSLSEDDNTKVYIGLIYAVIYLISAISSKNAYKVKRFGHTQRIISFMWFLTGLSMIALSIFINSIWVVFVVFLSLYIMMNIRRPLMVETIGDVSDPDKRATVLSVESQMTSLLIAIFAPLIGLLAEYSMSLLFMSFGIFMFFIFIVSILNEKKNVKNNTVI</sequence>
<dbReference type="AlphaFoldDB" id="A0A7U9THL5"/>
<name>A0A7U9THL5_9MOLU</name>
<dbReference type="RefSeq" id="WP_176239274.1">
    <property type="nucleotide sequence ID" value="NZ_AP024412.1"/>
</dbReference>
<feature type="domain" description="Major facilitator superfamily (MFS) profile" evidence="5">
    <location>
        <begin position="1"/>
        <end position="410"/>
    </location>
</feature>
<dbReference type="PANTHER" id="PTHR23530:SF1">
    <property type="entry name" value="PERMEASE, MAJOR FACILITATOR SUPERFAMILY-RELATED"/>
    <property type="match status" value="1"/>
</dbReference>